<evidence type="ECO:0000313" key="1">
    <source>
        <dbReference type="EMBL" id="SIS01069.1"/>
    </source>
</evidence>
<gene>
    <name evidence="1" type="ORF">SAMN05421666_1144</name>
</gene>
<reference evidence="1 2" key="1">
    <citation type="submission" date="2017-01" db="EMBL/GenBank/DDBJ databases">
        <authorList>
            <person name="Mah S.A."/>
            <person name="Swanson W.J."/>
            <person name="Moy G.W."/>
            <person name="Vacquier V.D."/>
        </authorList>
    </citation>
    <scope>NUCLEOTIDE SEQUENCE [LARGE SCALE GENOMIC DNA]</scope>
    <source>
        <strain evidence="1 2">DSM 29590</strain>
    </source>
</reference>
<proteinExistence type="predicted"/>
<dbReference type="RefSeq" id="WP_076531740.1">
    <property type="nucleotide sequence ID" value="NZ_FOAC01000001.1"/>
</dbReference>
<keyword evidence="2" id="KW-1185">Reference proteome</keyword>
<dbReference type="Proteomes" id="UP000186019">
    <property type="component" value="Unassembled WGS sequence"/>
</dbReference>
<name>A0A1N7FL49_9RHOB</name>
<organism evidence="1 2">
    <name type="scientific">Roseovarius nanhaiticus</name>
    <dbReference type="NCBI Taxonomy" id="573024"/>
    <lineage>
        <taxon>Bacteria</taxon>
        <taxon>Pseudomonadati</taxon>
        <taxon>Pseudomonadota</taxon>
        <taxon>Alphaproteobacteria</taxon>
        <taxon>Rhodobacterales</taxon>
        <taxon>Roseobacteraceae</taxon>
        <taxon>Roseovarius</taxon>
    </lineage>
</organism>
<accession>A0A1N7FL49</accession>
<sequence length="62" mass="7098">MNYKRFYLGNGQEFLFCEAADEVLDTIVLRAEEIPIVELLSIWVTDGRSKSAVFQQHSANFS</sequence>
<dbReference type="EMBL" id="FTNV01000001">
    <property type="protein sequence ID" value="SIS01069.1"/>
    <property type="molecule type" value="Genomic_DNA"/>
</dbReference>
<dbReference type="AlphaFoldDB" id="A0A1N7FL49"/>
<protein>
    <submittedName>
        <fullName evidence="1">Uncharacterized protein</fullName>
    </submittedName>
</protein>
<evidence type="ECO:0000313" key="2">
    <source>
        <dbReference type="Proteomes" id="UP000186019"/>
    </source>
</evidence>